<proteinExistence type="predicted"/>
<reference evidence="1" key="1">
    <citation type="submission" date="2022-04" db="EMBL/GenBank/DDBJ databases">
        <title>Jade perch genome.</title>
        <authorList>
            <person name="Chao B."/>
        </authorList>
    </citation>
    <scope>NUCLEOTIDE SEQUENCE</scope>
    <source>
        <strain evidence="1">CB-2022</strain>
    </source>
</reference>
<comment type="caution">
    <text evidence="1">The sequence shown here is derived from an EMBL/GenBank/DDBJ whole genome shotgun (WGS) entry which is preliminary data.</text>
</comment>
<organism evidence="1 2">
    <name type="scientific">Scortum barcoo</name>
    <name type="common">barcoo grunter</name>
    <dbReference type="NCBI Taxonomy" id="214431"/>
    <lineage>
        <taxon>Eukaryota</taxon>
        <taxon>Metazoa</taxon>
        <taxon>Chordata</taxon>
        <taxon>Craniata</taxon>
        <taxon>Vertebrata</taxon>
        <taxon>Euteleostomi</taxon>
        <taxon>Actinopterygii</taxon>
        <taxon>Neopterygii</taxon>
        <taxon>Teleostei</taxon>
        <taxon>Neoteleostei</taxon>
        <taxon>Acanthomorphata</taxon>
        <taxon>Eupercaria</taxon>
        <taxon>Centrarchiformes</taxon>
        <taxon>Terapontoidei</taxon>
        <taxon>Terapontidae</taxon>
        <taxon>Scortum</taxon>
    </lineage>
</organism>
<gene>
    <name evidence="1" type="ORF">L3Q82_000692</name>
</gene>
<evidence type="ECO:0000313" key="1">
    <source>
        <dbReference type="EMBL" id="KAI3365735.1"/>
    </source>
</evidence>
<sequence>MLATGAAVTTALAQVDREKIYQWINELSSPETRENALLELSKKRESVPDLAPMLWHSCGTIAALLQEIVNIYPSINPPTLTAHQSNRVCNALALLQCVASHPETRSAFLAAHIPLFLYPFLHTVSKTRPFEYLRLTSLGVIGALVKTDEQEVINFLLTTEIIPLCLRIMESGSELSKTGKMVLQLSKEPSARLLKHVVRCYLRLSDNSRAREALRQCLPDQLKDTTFAQVLKDDTTTKRWLAQLVKNLQEGIQGDDNIQSMLVGTVMRKIKSRTWKRQRYFKLQDDCMTIWYKSKKAGNSHSTFSVSDVEAIREGHQSEVLLSIADEFPADRCFTLVFRGRRGNLDLVAESAEEAQSWISGMRKLIENLENMGEREKLDQVTLSLNDVPRWITDWFKKADKNNDGRMNFKEVQDLLKMMNVDMNEHHAHRLFTMADKSQSGTLEDDEFVLFYKMLTQREDVLRVFQEYSADGQKLSQTDLEDFLREEQLEGDNIQQHAKQLIERYEPSDTAKLLNAMTFDGFLLYLGSAEGSIFNPQRREVFQDMSQPLCHYFISSSHNTYLMEDQLRGQSSVEGYIRALSRGCRCVEVDCWDGANGEPIVYHGHTFTSKILFKDVVNAVGNYAFKISEYPVILSIENHCSVEQQRVMAQHLNHILGEKLLKSTLDGKAPTGLPSPKDLKGKVLLKAKKIGGLEESFNGMVEDSLSGEVSEEDEVVEIDEDNLHRESVHHRVKVGVAMVIITSHQYKRHLSTTSNSTMAKTKELSKDTRNKIVDLHQAGKTESAIEEGGKWRGGAAGGYRGPPEFSSLTASWEEAVPQSGSPALNAPQPPA</sequence>
<dbReference type="Proteomes" id="UP000831701">
    <property type="component" value="Chromosome 11"/>
</dbReference>
<evidence type="ECO:0000313" key="2">
    <source>
        <dbReference type="Proteomes" id="UP000831701"/>
    </source>
</evidence>
<accession>A0ACB8WCH1</accession>
<name>A0ACB8WCH1_9TELE</name>
<dbReference type="EMBL" id="CM041541">
    <property type="protein sequence ID" value="KAI3365735.1"/>
    <property type="molecule type" value="Genomic_DNA"/>
</dbReference>
<protein>
    <submittedName>
        <fullName evidence="1">Uncharacterized protein</fullName>
    </submittedName>
</protein>
<keyword evidence="2" id="KW-1185">Reference proteome</keyword>